<keyword evidence="1" id="KW-1185">Reference proteome</keyword>
<name>A0A915L4P2_ROMCU</name>
<sequence>MQQGRNQTFIQNFGTLVDYILLRRGDRYEQYLAFLNSLPVMEVQTPTKGDAITCWGNCIGFIPIRFWPKTKSWESKPAEKRNHLAECPQYKNNPYCYQRFYFRQIAVRLPGLGYPIDLSEDTTKENQKKSVVVYQPECVPRYEPPFFENILPFDQPGIQITHIGNKVVVTLI</sequence>
<organism evidence="1 2">
    <name type="scientific">Romanomermis culicivorax</name>
    <name type="common">Nematode worm</name>
    <dbReference type="NCBI Taxonomy" id="13658"/>
    <lineage>
        <taxon>Eukaryota</taxon>
        <taxon>Metazoa</taxon>
        <taxon>Ecdysozoa</taxon>
        <taxon>Nematoda</taxon>
        <taxon>Enoplea</taxon>
        <taxon>Dorylaimia</taxon>
        <taxon>Mermithida</taxon>
        <taxon>Mermithoidea</taxon>
        <taxon>Mermithidae</taxon>
        <taxon>Romanomermis</taxon>
    </lineage>
</organism>
<dbReference type="AlphaFoldDB" id="A0A915L4P2"/>
<protein>
    <submittedName>
        <fullName evidence="2">Uncharacterized protein</fullName>
    </submittedName>
</protein>
<evidence type="ECO:0000313" key="1">
    <source>
        <dbReference type="Proteomes" id="UP000887565"/>
    </source>
</evidence>
<proteinExistence type="predicted"/>
<reference evidence="2" key="1">
    <citation type="submission" date="2022-11" db="UniProtKB">
        <authorList>
            <consortium name="WormBaseParasite"/>
        </authorList>
    </citation>
    <scope>IDENTIFICATION</scope>
</reference>
<dbReference type="Proteomes" id="UP000887565">
    <property type="component" value="Unplaced"/>
</dbReference>
<dbReference type="WBParaSite" id="nRc.2.0.1.t44745-RA">
    <property type="protein sequence ID" value="nRc.2.0.1.t44745-RA"/>
    <property type="gene ID" value="nRc.2.0.1.g44745"/>
</dbReference>
<accession>A0A915L4P2</accession>
<evidence type="ECO:0000313" key="2">
    <source>
        <dbReference type="WBParaSite" id="nRc.2.0.1.t44745-RA"/>
    </source>
</evidence>